<dbReference type="InParanoid" id="A0A1Z5JGR8"/>
<organism evidence="1 2">
    <name type="scientific">Fistulifera solaris</name>
    <name type="common">Oleaginous diatom</name>
    <dbReference type="NCBI Taxonomy" id="1519565"/>
    <lineage>
        <taxon>Eukaryota</taxon>
        <taxon>Sar</taxon>
        <taxon>Stramenopiles</taxon>
        <taxon>Ochrophyta</taxon>
        <taxon>Bacillariophyta</taxon>
        <taxon>Bacillariophyceae</taxon>
        <taxon>Bacillariophycidae</taxon>
        <taxon>Naviculales</taxon>
        <taxon>Naviculaceae</taxon>
        <taxon>Fistulifera</taxon>
    </lineage>
</organism>
<reference evidence="1 2" key="1">
    <citation type="journal article" date="2015" name="Plant Cell">
        <title>Oil accumulation by the oleaginous diatom Fistulifera solaris as revealed by the genome and transcriptome.</title>
        <authorList>
            <person name="Tanaka T."/>
            <person name="Maeda Y."/>
            <person name="Veluchamy A."/>
            <person name="Tanaka M."/>
            <person name="Abida H."/>
            <person name="Marechal E."/>
            <person name="Bowler C."/>
            <person name="Muto M."/>
            <person name="Sunaga Y."/>
            <person name="Tanaka M."/>
            <person name="Yoshino T."/>
            <person name="Taniguchi T."/>
            <person name="Fukuda Y."/>
            <person name="Nemoto M."/>
            <person name="Matsumoto M."/>
            <person name="Wong P.S."/>
            <person name="Aburatani S."/>
            <person name="Fujibuchi W."/>
        </authorList>
    </citation>
    <scope>NUCLEOTIDE SEQUENCE [LARGE SCALE GENOMIC DNA]</scope>
    <source>
        <strain evidence="1 2">JPCC DA0580</strain>
    </source>
</reference>
<evidence type="ECO:0000313" key="1">
    <source>
        <dbReference type="EMBL" id="GAX12968.1"/>
    </source>
</evidence>
<accession>A0A1Z5JGR8</accession>
<comment type="caution">
    <text evidence="1">The sequence shown here is derived from an EMBL/GenBank/DDBJ whole genome shotgun (WGS) entry which is preliminary data.</text>
</comment>
<dbReference type="SUPFAM" id="SSF53187">
    <property type="entry name" value="Zn-dependent exopeptidases"/>
    <property type="match status" value="1"/>
</dbReference>
<keyword evidence="2" id="KW-1185">Reference proteome</keyword>
<evidence type="ECO:0000313" key="2">
    <source>
        <dbReference type="Proteomes" id="UP000198406"/>
    </source>
</evidence>
<protein>
    <recommendedName>
        <fullName evidence="3">DUF2817 domain-containing protein</fullName>
    </recommendedName>
</protein>
<dbReference type="Proteomes" id="UP000198406">
    <property type="component" value="Unassembled WGS sequence"/>
</dbReference>
<evidence type="ECO:0008006" key="3">
    <source>
        <dbReference type="Google" id="ProtNLM"/>
    </source>
</evidence>
<dbReference type="EMBL" id="BDSP01000060">
    <property type="protein sequence ID" value="GAX12968.1"/>
    <property type="molecule type" value="Genomic_DNA"/>
</dbReference>
<dbReference type="Gene3D" id="3.40.630.10">
    <property type="entry name" value="Zn peptidases"/>
    <property type="match status" value="1"/>
</dbReference>
<dbReference type="Pfam" id="PF10994">
    <property type="entry name" value="DUF2817"/>
    <property type="match status" value="1"/>
</dbReference>
<dbReference type="CDD" id="cd06233">
    <property type="entry name" value="M14-like"/>
    <property type="match status" value="1"/>
</dbReference>
<gene>
    <name evidence="1" type="ORF">FisN_2Hh460</name>
</gene>
<dbReference type="OrthoDB" id="270449at2759"/>
<dbReference type="InterPro" id="IPR021259">
    <property type="entry name" value="DUF2817"/>
</dbReference>
<proteinExistence type="predicted"/>
<sequence length="447" mass="50040">MWCTFIVPSFIAVTTAVLLLYSDGKMVLWHMEQFCSLDEPSLSIHNQTIHPCVVFSDTLEQSSLKFQQAVKIAQHKFPEIELHRLPVVVRPVQDSSTSKDESYAMDVAIIPGTLPGQVIHTAGTHGVEGYAGAAIQLTFLQLLLLQQEAEARPTVILVHAVNPYGMKHYRRANEHNVDLNRNGIPDGTVWPILRERHFNQDNYDRFAAYLFHLPGPPVPWYSLSLVFLKGLGSIARYGLLALKTAMVAGQYHAPEGIFYGGQQTEASLLRLREFLTEHAQRQVVTTWIDVHTGLGPMGVDTLLVKDPSGAAPLEQWFPGAQHPFANADAATQVAKGYENAQGFLSDYFEPLLEHSWVVTQEFGTIPSMLVGIALFLENAAYQYLPEAEASEWAKCTTKRAFYPQSRVWRESVIRRGIAVLDQAMRRSTVLSKELQHKTQQEAMQSDS</sequence>
<dbReference type="AlphaFoldDB" id="A0A1Z5JGR8"/>
<name>A0A1Z5JGR8_FISSO</name>